<dbReference type="Gene3D" id="1.20.1260.10">
    <property type="match status" value="1"/>
</dbReference>
<dbReference type="AlphaFoldDB" id="A0A0F9NA19"/>
<evidence type="ECO:0008006" key="2">
    <source>
        <dbReference type="Google" id="ProtNLM"/>
    </source>
</evidence>
<dbReference type="EMBL" id="LAZR01007384">
    <property type="protein sequence ID" value="KKM85605.1"/>
    <property type="molecule type" value="Genomic_DNA"/>
</dbReference>
<evidence type="ECO:0000313" key="1">
    <source>
        <dbReference type="EMBL" id="KKM85605.1"/>
    </source>
</evidence>
<accession>A0A0F9NA19</accession>
<sequence>MDIKTFRELINWTRDLHAHLARCLSHCATKNEEERARALLDYLAKHESEIERIVEEFERQGDPKALETRVYDYLSHQPIKTHRTCDEHYARLDFNSICREVFDFHEQIIELYKTLVGKAEIPEAKELLESLLTMEQNESKRLARQIGRMDDI</sequence>
<gene>
    <name evidence="1" type="ORF">LCGC14_1287400</name>
</gene>
<dbReference type="InterPro" id="IPR012347">
    <property type="entry name" value="Ferritin-like"/>
</dbReference>
<name>A0A0F9NA19_9ZZZZ</name>
<organism evidence="1">
    <name type="scientific">marine sediment metagenome</name>
    <dbReference type="NCBI Taxonomy" id="412755"/>
    <lineage>
        <taxon>unclassified sequences</taxon>
        <taxon>metagenomes</taxon>
        <taxon>ecological metagenomes</taxon>
    </lineage>
</organism>
<reference evidence="1" key="1">
    <citation type="journal article" date="2015" name="Nature">
        <title>Complex archaea that bridge the gap between prokaryotes and eukaryotes.</title>
        <authorList>
            <person name="Spang A."/>
            <person name="Saw J.H."/>
            <person name="Jorgensen S.L."/>
            <person name="Zaremba-Niedzwiedzka K."/>
            <person name="Martijn J."/>
            <person name="Lind A.E."/>
            <person name="van Eijk R."/>
            <person name="Schleper C."/>
            <person name="Guy L."/>
            <person name="Ettema T.J."/>
        </authorList>
    </citation>
    <scope>NUCLEOTIDE SEQUENCE</scope>
</reference>
<comment type="caution">
    <text evidence="1">The sequence shown here is derived from an EMBL/GenBank/DDBJ whole genome shotgun (WGS) entry which is preliminary data.</text>
</comment>
<proteinExistence type="predicted"/>
<protein>
    <recommendedName>
        <fullName evidence="2">ATPase</fullName>
    </recommendedName>
</protein>